<organism evidence="2 3">
    <name type="scientific">Anas platyrhynchos</name>
    <name type="common">Mallard</name>
    <name type="synonym">Anas boschas</name>
    <dbReference type="NCBI Taxonomy" id="8839"/>
    <lineage>
        <taxon>Eukaryota</taxon>
        <taxon>Metazoa</taxon>
        <taxon>Chordata</taxon>
        <taxon>Craniata</taxon>
        <taxon>Vertebrata</taxon>
        <taxon>Euteleostomi</taxon>
        <taxon>Archelosauria</taxon>
        <taxon>Archosauria</taxon>
        <taxon>Dinosauria</taxon>
        <taxon>Saurischia</taxon>
        <taxon>Theropoda</taxon>
        <taxon>Coelurosauria</taxon>
        <taxon>Aves</taxon>
        <taxon>Neognathae</taxon>
        <taxon>Galloanserae</taxon>
        <taxon>Anseriformes</taxon>
        <taxon>Anatidae</taxon>
        <taxon>Anatinae</taxon>
        <taxon>Anas</taxon>
    </lineage>
</organism>
<sequence length="186" mass="20660">MSGSSRTSYISEFRELGDKDDSTAGRAFTHTGHRPSVPQRGECNKFSDSTSVSHSPVTVGICSEVLRNIKVTVTAISLSQLPMLDIGLSLLVKHLDKHSEDFHVKEISKGYPEPLSYCCMVWVCSFPAGALGGIMPQPDAKIELRNNLKESEKRHVKPDMDFAIPFSIDLSLNFTYEQYQTIGYSK</sequence>
<evidence type="ECO:0000256" key="1">
    <source>
        <dbReference type="SAM" id="MobiDB-lite"/>
    </source>
</evidence>
<dbReference type="Proteomes" id="UP000296049">
    <property type="component" value="Unassembled WGS sequence"/>
</dbReference>
<dbReference type="AlphaFoldDB" id="R0KF90"/>
<accession>R0KF90</accession>
<dbReference type="EMBL" id="KB742424">
    <property type="protein sequence ID" value="EOB08747.1"/>
    <property type="molecule type" value="Genomic_DNA"/>
</dbReference>
<feature type="region of interest" description="Disordered" evidence="1">
    <location>
        <begin position="15"/>
        <end position="39"/>
    </location>
</feature>
<evidence type="ECO:0000313" key="3">
    <source>
        <dbReference type="Proteomes" id="UP000296049"/>
    </source>
</evidence>
<protein>
    <submittedName>
        <fullName evidence="2">Uncharacterized protein</fullName>
    </submittedName>
</protein>
<name>R0KF90_ANAPL</name>
<gene>
    <name evidence="2" type="ORF">Anapl_06987</name>
</gene>
<proteinExistence type="predicted"/>
<keyword evidence="3" id="KW-1185">Reference proteome</keyword>
<evidence type="ECO:0000313" key="2">
    <source>
        <dbReference type="EMBL" id="EOB08747.1"/>
    </source>
</evidence>
<reference evidence="3" key="1">
    <citation type="journal article" date="2013" name="Nat. Genet.">
        <title>The duck genome and transcriptome provide insight into an avian influenza virus reservoir species.</title>
        <authorList>
            <person name="Huang Y."/>
            <person name="Li Y."/>
            <person name="Burt D.W."/>
            <person name="Chen H."/>
            <person name="Zhang Y."/>
            <person name="Qian W."/>
            <person name="Kim H."/>
            <person name="Gan S."/>
            <person name="Zhao Y."/>
            <person name="Li J."/>
            <person name="Yi K."/>
            <person name="Feng H."/>
            <person name="Zhu P."/>
            <person name="Li B."/>
            <person name="Liu Q."/>
            <person name="Fairley S."/>
            <person name="Magor K.E."/>
            <person name="Du Z."/>
            <person name="Hu X."/>
            <person name="Goodman L."/>
            <person name="Tafer H."/>
            <person name="Vignal A."/>
            <person name="Lee T."/>
            <person name="Kim K.W."/>
            <person name="Sheng Z."/>
            <person name="An Y."/>
            <person name="Searle S."/>
            <person name="Herrero J."/>
            <person name="Groenen M.A."/>
            <person name="Crooijmans R.P."/>
            <person name="Faraut T."/>
            <person name="Cai Q."/>
            <person name="Webster R.G."/>
            <person name="Aldridge J.R."/>
            <person name="Warren W.C."/>
            <person name="Bartschat S."/>
            <person name="Kehr S."/>
            <person name="Marz M."/>
            <person name="Stadler P.F."/>
            <person name="Smith J."/>
            <person name="Kraus R.H."/>
            <person name="Zhao Y."/>
            <person name="Ren L."/>
            <person name="Fei J."/>
            <person name="Morisson M."/>
            <person name="Kaiser P."/>
            <person name="Griffin D.K."/>
            <person name="Rao M."/>
            <person name="Pitel F."/>
            <person name="Wang J."/>
            <person name="Li N."/>
        </authorList>
    </citation>
    <scope>NUCLEOTIDE SEQUENCE [LARGE SCALE GENOMIC DNA]</scope>
</reference>